<proteinExistence type="predicted"/>
<feature type="domain" description="TH1" evidence="1">
    <location>
        <begin position="61"/>
        <end position="245"/>
    </location>
</feature>
<dbReference type="Proteomes" id="UP001162483">
    <property type="component" value="Unassembled WGS sequence"/>
</dbReference>
<dbReference type="Pfam" id="PF06017">
    <property type="entry name" value="Myosin_TH1"/>
    <property type="match status" value="1"/>
</dbReference>
<keyword evidence="3" id="KW-1185">Reference proteome</keyword>
<name>A0ABN9CKT2_9NEOB</name>
<organism evidence="2 3">
    <name type="scientific">Staurois parvus</name>
    <dbReference type="NCBI Taxonomy" id="386267"/>
    <lineage>
        <taxon>Eukaryota</taxon>
        <taxon>Metazoa</taxon>
        <taxon>Chordata</taxon>
        <taxon>Craniata</taxon>
        <taxon>Vertebrata</taxon>
        <taxon>Euteleostomi</taxon>
        <taxon>Amphibia</taxon>
        <taxon>Batrachia</taxon>
        <taxon>Anura</taxon>
        <taxon>Neobatrachia</taxon>
        <taxon>Ranoidea</taxon>
        <taxon>Ranidae</taxon>
        <taxon>Staurois</taxon>
    </lineage>
</organism>
<evidence type="ECO:0000313" key="2">
    <source>
        <dbReference type="EMBL" id="CAI9560073.1"/>
    </source>
</evidence>
<comment type="caution">
    <text evidence="2">The sequence shown here is derived from an EMBL/GenBank/DDBJ whole genome shotgun (WGS) entry which is preliminary data.</text>
</comment>
<gene>
    <name evidence="2" type="ORF">SPARVUS_LOCUS5180602</name>
</gene>
<sequence>MSPTNKTWAQPKYKFLIPVNQELMRIFHLWKCKRFMQALTPQRKAVLEAKLCASELFRGKKKSYPASIPKPFQGDYVGIQKNPKLQKLVTTVPGNIEVAANVQRISKTDGKGTPTLFLLTKSNLALADSKGQVKSLVKLNEIDNVSVTKFSDGIFFIKLAQTATPGGKGGNDILLTSEHVIEIVARLHQAVLEMTKKKLNVQITDQFSVTFKKDPVAVKFVETSVQNGKGPVFKKKGSQMVEVHV</sequence>
<dbReference type="InterPro" id="IPR010926">
    <property type="entry name" value="Myosin_TH1"/>
</dbReference>
<evidence type="ECO:0000313" key="3">
    <source>
        <dbReference type="Proteomes" id="UP001162483"/>
    </source>
</evidence>
<reference evidence="2" key="1">
    <citation type="submission" date="2023-05" db="EMBL/GenBank/DDBJ databases">
        <authorList>
            <person name="Stuckert A."/>
        </authorList>
    </citation>
    <scope>NUCLEOTIDE SEQUENCE</scope>
</reference>
<protein>
    <recommendedName>
        <fullName evidence="1">TH1 domain-containing protein</fullName>
    </recommendedName>
</protein>
<evidence type="ECO:0000259" key="1">
    <source>
        <dbReference type="PROSITE" id="PS51757"/>
    </source>
</evidence>
<dbReference type="EMBL" id="CATNWA010010548">
    <property type="protein sequence ID" value="CAI9560073.1"/>
    <property type="molecule type" value="Genomic_DNA"/>
</dbReference>
<dbReference type="PROSITE" id="PS51757">
    <property type="entry name" value="TH1"/>
    <property type="match status" value="1"/>
</dbReference>
<accession>A0ABN9CKT2</accession>